<dbReference type="Proteomes" id="UP000469890">
    <property type="component" value="Unassembled WGS sequence"/>
</dbReference>
<evidence type="ECO:0000313" key="14">
    <source>
        <dbReference type="Proteomes" id="UP000469890"/>
    </source>
</evidence>
<feature type="region of interest" description="Disordered" evidence="11">
    <location>
        <begin position="1233"/>
        <end position="1255"/>
    </location>
</feature>
<feature type="domain" description="TOG" evidence="12">
    <location>
        <begin position="870"/>
        <end position="1102"/>
    </location>
</feature>
<comment type="similarity">
    <text evidence="9">Belongs to the TOG/XMAP215 family.</text>
</comment>
<feature type="region of interest" description="Disordered" evidence="11">
    <location>
        <begin position="219"/>
        <end position="256"/>
    </location>
</feature>
<dbReference type="GO" id="GO:0051010">
    <property type="term" value="F:microtubule plus-end binding"/>
    <property type="evidence" value="ECO:0007669"/>
    <property type="project" value="InterPro"/>
</dbReference>
<evidence type="ECO:0000259" key="12">
    <source>
        <dbReference type="SMART" id="SM01349"/>
    </source>
</evidence>
<organism evidence="13 14">
    <name type="scientific">Mucor circinelloides f. lusitanicus</name>
    <name type="common">Mucor racemosus var. lusitanicus</name>
    <dbReference type="NCBI Taxonomy" id="29924"/>
    <lineage>
        <taxon>Eukaryota</taxon>
        <taxon>Fungi</taxon>
        <taxon>Fungi incertae sedis</taxon>
        <taxon>Mucoromycota</taxon>
        <taxon>Mucoromycotina</taxon>
        <taxon>Mucoromycetes</taxon>
        <taxon>Mucorales</taxon>
        <taxon>Mucorineae</taxon>
        <taxon>Mucoraceae</taxon>
        <taxon>Mucor</taxon>
    </lineage>
</organism>
<feature type="compositionally biased region" description="Low complexity" evidence="11">
    <location>
        <begin position="513"/>
        <end position="529"/>
    </location>
</feature>
<dbReference type="Gene3D" id="1.25.10.10">
    <property type="entry name" value="Leucine-rich Repeat Variant"/>
    <property type="match status" value="4"/>
</dbReference>
<keyword evidence="7" id="KW-0498">Mitosis</keyword>
<evidence type="ECO:0000256" key="4">
    <source>
        <dbReference type="ARBA" id="ARBA00022618"/>
    </source>
</evidence>
<feature type="domain" description="TOG" evidence="12">
    <location>
        <begin position="1"/>
        <end position="226"/>
    </location>
</feature>
<keyword evidence="3" id="KW-0963">Cytoplasm</keyword>
<dbReference type="GO" id="GO:1990571">
    <property type="term" value="P:meiotic centromere clustering"/>
    <property type="evidence" value="ECO:0007669"/>
    <property type="project" value="UniProtKB-ARBA"/>
</dbReference>
<keyword evidence="4" id="KW-0132">Cell division</keyword>
<dbReference type="InterPro" id="IPR016024">
    <property type="entry name" value="ARM-type_fold"/>
</dbReference>
<keyword evidence="8" id="KW-0206">Cytoskeleton</keyword>
<feature type="compositionally biased region" description="Basic and acidic residues" evidence="11">
    <location>
        <begin position="219"/>
        <end position="232"/>
    </location>
</feature>
<reference evidence="13 14" key="1">
    <citation type="submission" date="2019-09" db="EMBL/GenBank/DDBJ databases">
        <authorList>
            <consortium name="DOE Joint Genome Institute"/>
            <person name="Mondo S.J."/>
            <person name="Navarro-Mendoza M.I."/>
            <person name="Perez-Arques C."/>
            <person name="Panchal S."/>
            <person name="Nicolas F.E."/>
            <person name="Ganguly P."/>
            <person name="Pangilinan J."/>
            <person name="Grigoriev I."/>
            <person name="Heitman J."/>
            <person name="Sanya K."/>
            <person name="Garre V."/>
        </authorList>
    </citation>
    <scope>NUCLEOTIDE SEQUENCE [LARGE SCALE GENOMIC DNA]</scope>
    <source>
        <strain evidence="13 14">MU402</strain>
    </source>
</reference>
<evidence type="ECO:0000256" key="11">
    <source>
        <dbReference type="SAM" id="MobiDB-lite"/>
    </source>
</evidence>
<dbReference type="GO" id="GO:1990498">
    <property type="term" value="C:mitotic spindle microtubule"/>
    <property type="evidence" value="ECO:0007669"/>
    <property type="project" value="UniProtKB-ARBA"/>
</dbReference>
<gene>
    <name evidence="13" type="ORF">FB192DRAFT_1291004</name>
</gene>
<dbReference type="Pfam" id="PF21041">
    <property type="entry name" value="XMAP215_CLASP_TOG"/>
    <property type="match status" value="3"/>
</dbReference>
<proteinExistence type="inferred from homology"/>
<dbReference type="InterPro" id="IPR024395">
    <property type="entry name" value="CLASP_N_dom"/>
</dbReference>
<dbReference type="InterPro" id="IPR034085">
    <property type="entry name" value="TOG"/>
</dbReference>
<dbReference type="GO" id="GO:0044732">
    <property type="term" value="C:mitotic spindle pole body"/>
    <property type="evidence" value="ECO:0007669"/>
    <property type="project" value="UniProtKB-ARBA"/>
</dbReference>
<name>A0A8H4EWX4_MUCCL</name>
<dbReference type="FunFam" id="1.25.10.10:FF:000019">
    <property type="entry name" value="Cytoskeleton-associated protein 5"/>
    <property type="match status" value="1"/>
</dbReference>
<dbReference type="EMBL" id="JAAECE010000009">
    <property type="protein sequence ID" value="KAF1797536.1"/>
    <property type="molecule type" value="Genomic_DNA"/>
</dbReference>
<dbReference type="InterPro" id="IPR045110">
    <property type="entry name" value="XMAP215"/>
</dbReference>
<evidence type="ECO:0000256" key="6">
    <source>
        <dbReference type="ARBA" id="ARBA00022737"/>
    </source>
</evidence>
<evidence type="ECO:0000256" key="9">
    <source>
        <dbReference type="ARBA" id="ARBA00025722"/>
    </source>
</evidence>
<feature type="compositionally biased region" description="Basic and acidic residues" evidence="11">
    <location>
        <begin position="1117"/>
        <end position="1132"/>
    </location>
</feature>
<comment type="caution">
    <text evidence="13">The sequence shown here is derived from an EMBL/GenBank/DDBJ whole genome shotgun (WGS) entry which is preliminary data.</text>
</comment>
<evidence type="ECO:0000256" key="10">
    <source>
        <dbReference type="PROSITE-ProRule" id="PRU00103"/>
    </source>
</evidence>
<evidence type="ECO:0000256" key="2">
    <source>
        <dbReference type="ARBA" id="ARBA00009549"/>
    </source>
</evidence>
<dbReference type="GO" id="GO:0046785">
    <property type="term" value="P:microtubule polymerization"/>
    <property type="evidence" value="ECO:0007669"/>
    <property type="project" value="InterPro"/>
</dbReference>
<evidence type="ECO:0000256" key="8">
    <source>
        <dbReference type="ARBA" id="ARBA00023212"/>
    </source>
</evidence>
<comment type="similarity">
    <text evidence="2">Belongs to the CLASP family.</text>
</comment>
<accession>A0A8H4EWX4</accession>
<dbReference type="PROSITE" id="PS50077">
    <property type="entry name" value="HEAT_REPEAT"/>
    <property type="match status" value="1"/>
</dbReference>
<dbReference type="GO" id="GO:0005881">
    <property type="term" value="C:cytoplasmic microtubule"/>
    <property type="evidence" value="ECO:0007669"/>
    <property type="project" value="UniProtKB-ARBA"/>
</dbReference>
<feature type="compositionally biased region" description="Polar residues" evidence="11">
    <location>
        <begin position="1135"/>
        <end position="1148"/>
    </location>
</feature>
<feature type="region of interest" description="Disordered" evidence="11">
    <location>
        <begin position="1570"/>
        <end position="1595"/>
    </location>
</feature>
<dbReference type="InterPro" id="IPR011989">
    <property type="entry name" value="ARM-like"/>
</dbReference>
<dbReference type="PANTHER" id="PTHR12609">
    <property type="entry name" value="MICROTUBULE ASSOCIATED PROTEIN XMAP215"/>
    <property type="match status" value="1"/>
</dbReference>
<dbReference type="InterPro" id="IPR021133">
    <property type="entry name" value="HEAT_type_2"/>
</dbReference>
<feature type="compositionally biased region" description="Low complexity" evidence="11">
    <location>
        <begin position="565"/>
        <end position="592"/>
    </location>
</feature>
<feature type="compositionally biased region" description="Pro residues" evidence="11">
    <location>
        <begin position="1584"/>
        <end position="1595"/>
    </location>
</feature>
<feature type="domain" description="TOG" evidence="12">
    <location>
        <begin position="269"/>
        <end position="501"/>
    </location>
</feature>
<comment type="subcellular location">
    <subcellularLocation>
        <location evidence="1">Cytoplasm</location>
        <location evidence="1">Cytoskeleton</location>
        <location evidence="1">Spindle</location>
    </subcellularLocation>
</comment>
<dbReference type="FunFam" id="1.25.10.10:FF:000068">
    <property type="entry name" value="cytoskeleton-associated protein 5 isoform X1"/>
    <property type="match status" value="1"/>
</dbReference>
<feature type="domain" description="TOG" evidence="12">
    <location>
        <begin position="609"/>
        <end position="842"/>
    </location>
</feature>
<protein>
    <submittedName>
        <fullName evidence="13">Armadillo-type protein</fullName>
    </submittedName>
</protein>
<evidence type="ECO:0000256" key="5">
    <source>
        <dbReference type="ARBA" id="ARBA00022701"/>
    </source>
</evidence>
<dbReference type="GO" id="GO:0051315">
    <property type="term" value="P:attachment of mitotic spindle microtubules to kinetochore"/>
    <property type="evidence" value="ECO:0007669"/>
    <property type="project" value="UniProtKB-ARBA"/>
</dbReference>
<evidence type="ECO:0000313" key="13">
    <source>
        <dbReference type="EMBL" id="KAF1797536.1"/>
    </source>
</evidence>
<feature type="non-terminal residue" evidence="13">
    <location>
        <position position="1595"/>
    </location>
</feature>
<dbReference type="GO" id="GO:0061863">
    <property type="term" value="F:microtubule plus end polymerase"/>
    <property type="evidence" value="ECO:0007669"/>
    <property type="project" value="InterPro"/>
</dbReference>
<evidence type="ECO:0000256" key="1">
    <source>
        <dbReference type="ARBA" id="ARBA00004186"/>
    </source>
</evidence>
<keyword evidence="5" id="KW-0493">Microtubule</keyword>
<dbReference type="SUPFAM" id="SSF48371">
    <property type="entry name" value="ARM repeat"/>
    <property type="match status" value="2"/>
</dbReference>
<feature type="repeat" description="HEAT" evidence="10">
    <location>
        <begin position="1039"/>
        <end position="1077"/>
    </location>
</feature>
<feature type="region of interest" description="Disordered" evidence="11">
    <location>
        <begin position="1097"/>
        <end position="1196"/>
    </location>
</feature>
<sequence length="1595" mass="173970">MDNQEEDFSSLSIADRLQHKSWKARVSACEDLTKLFRITTEDGDFYTYEPFLKKLAVEPNAVAQEAGLAALVEYVSNAPNASSTRETVIPALVEKCLGATKAGTKQKATDIILLYAEIDTPEPVLEFVLPGLNAKQPKLVTQTVVVLKELVRQFGIKKVNPKPILKVIPKLFGHTDKNVRAEASALTVELYRWIGQPLMPSISTLKPVQIKELEEAFSKLPAEKPTPERLIRSEQAVEEPEQAQGDQDMDAQGDGNDDDMEVDEVDAFDFADPVDITAKLPSNFKELIESKKWQERREALDALLEQAKTEKIMDKDYTDLIALLAKRINDSNILLVGATATCVEKIATGLRTDFGKYKPTIAPVMIEKLKERKPAILEQLANGLNAVFASVPMSELIEDVTAASKHKNPQVRSECFKLVSRRLKEVREIPGKQEIKAFAEMFKKLLDDADANAREAGAEGLGTLMKLIGEKPMLAFTDGLDDIKMGKIKEACEKATVKAKVKKAAPPPPPAPVKKAPVARKPAAAAAAPKPKPKAEPMAIDEDPYASATVVTPPKRKPPARLAGASSMKKPALSSSKPKPAAAAAAAASGPKKSAKLPPPSGPEEIKYKFSPEDAEARATEFIPEAIHNDLQQAQWKVRLAAMESLCQHFEQADAASIEPEIVIRAFAKKPGWKEMNFQVMGKMFFAIQTLAEQCPKFNKACAALCIPAMVEKLGDIKLKKPAGECLVAIAEKISLQFVFSQAYPVLKKAKSPKVLADSLLWIHAALMDFGIHGLQVRDLIDLLKFGLSNTNASVRTSAVTVLGALRQYIGPEVKSFVEDVSPALLATIEQEFERVSRLDPPQPTKAPAGAVTDDGDDGGAGASADAIESLFPRVDISGPLGKTIAECGDASWKIRKEGLDKVASILAGANNRIKPSLGAEFPGVLKQRLNDSNKNLQVLAVDITGNLAVAMGKPFDKYVKVFTGPIIAVLSDNKANVRAAGVAALENIRKSCSMEMMAPVLGTGLANEAPALRKELLTWFSTAIKDEPDAAKFDLSGMISPLFSCLQDRNADVRKAAQSALPELISVVGYDAVASKTSELKAAQRQTVMPLVEAARGSPGATGASGGGGAAAAAKKRPESAHAAASDDHVGRSPSATPTRMKTLTSSTRKKVGGIPAPRSQAMSQAAAAASEDATAPILTSEPRAKQMRAKKENRWQFDTPRSDVIDEMEVDELPSISNLPRLGGRSHIGKPRSSLVHPQQRSMHHVQSIPEPEPMEDVADDYGQRIPEPHYGHRNQIDTRRTQQFGYHQHAAPTNAAIQQQQQHQETQEDMVDYIITQITNGDPQPSIEALKNLDKFLSHNPEAILPDIEALINAITLQVRIAYSSVDPRQPATTRLCKHLVNALVMLFSNRDLACAVPQISLNHLLQELSHRLLDQKMLALESGPQLSKALNVAMVKVLENTQCSAVLRPGDSPTAKDTKYTELIMKCLWKLAKTVQDNLRTGMLNPDELLFEINNFFINTPPPEWKRRASEKVPLGEMPLRTVKTLLLELVNGLGDSIFQHLTLIQDPQRSSVYPYLHHMLEACRKKDRMQQQQQHRQSQPPPPPQAVAQQ</sequence>
<dbReference type="GO" id="GO:0099070">
    <property type="term" value="C:static microtubule bundle"/>
    <property type="evidence" value="ECO:0007669"/>
    <property type="project" value="UniProtKB-ARBA"/>
</dbReference>
<dbReference type="GO" id="GO:0030951">
    <property type="term" value="P:establishment or maintenance of microtubule cytoskeleton polarity"/>
    <property type="evidence" value="ECO:0007669"/>
    <property type="project" value="InterPro"/>
</dbReference>
<dbReference type="SMART" id="SM01349">
    <property type="entry name" value="TOG"/>
    <property type="match status" value="4"/>
</dbReference>
<evidence type="ECO:0000256" key="7">
    <source>
        <dbReference type="ARBA" id="ARBA00022776"/>
    </source>
</evidence>
<dbReference type="GO" id="GO:0051301">
    <property type="term" value="P:cell division"/>
    <property type="evidence" value="ECO:0007669"/>
    <property type="project" value="UniProtKB-KW"/>
</dbReference>
<feature type="compositionally biased region" description="Low complexity" evidence="11">
    <location>
        <begin position="1157"/>
        <end position="1178"/>
    </location>
</feature>
<keyword evidence="6" id="KW-0677">Repeat</keyword>
<feature type="region of interest" description="Disordered" evidence="11">
    <location>
        <begin position="499"/>
        <end position="607"/>
    </location>
</feature>
<keyword evidence="7" id="KW-0131">Cell cycle</keyword>
<feature type="region of interest" description="Disordered" evidence="11">
    <location>
        <begin position="839"/>
        <end position="859"/>
    </location>
</feature>
<dbReference type="GO" id="GO:0000022">
    <property type="term" value="P:mitotic spindle elongation"/>
    <property type="evidence" value="ECO:0007669"/>
    <property type="project" value="UniProtKB-ARBA"/>
</dbReference>
<dbReference type="InterPro" id="IPR048491">
    <property type="entry name" value="XMAP215_CLASP_TOG"/>
</dbReference>
<dbReference type="Pfam" id="PF12348">
    <property type="entry name" value="CLASP_N"/>
    <property type="match status" value="1"/>
</dbReference>
<dbReference type="FunFam" id="1.25.10.10:FF:000063">
    <property type="entry name" value="Putative cytoskeleton-associated protein 5"/>
    <property type="match status" value="1"/>
</dbReference>
<feature type="compositionally biased region" description="Acidic residues" evidence="11">
    <location>
        <begin position="236"/>
        <end position="256"/>
    </location>
</feature>
<evidence type="ECO:0000256" key="3">
    <source>
        <dbReference type="ARBA" id="ARBA00022490"/>
    </source>
</evidence>